<sequence>MIRKVLKKTSSRSEKLDKFLDKYNLSREFFGVSRRSITKGVWIGLFWGFIPMPMQMVAVVLSTFAFRFNVPIAIAMVWLSNPITMPPMYYMEYLTGNLLLGREGLENIELTMEWFSEHFDEILVPLYVGTSFYSVIVSTIIYFLVNWLWIKSVHEEKRVRKERHKQKIKKLLKRKTPINHPIEKESELDAGHEDDERK</sequence>
<dbReference type="EMBL" id="JAQIBD010000002">
    <property type="protein sequence ID" value="MDM5271812.1"/>
    <property type="molecule type" value="Genomic_DNA"/>
</dbReference>
<feature type="compositionally biased region" description="Basic and acidic residues" evidence="1">
    <location>
        <begin position="181"/>
        <end position="198"/>
    </location>
</feature>
<protein>
    <submittedName>
        <fullName evidence="4">DUF2062 domain-containing protein</fullName>
    </submittedName>
</protein>
<name>A0ABT7QYA4_9BACT</name>
<evidence type="ECO:0000256" key="1">
    <source>
        <dbReference type="SAM" id="MobiDB-lite"/>
    </source>
</evidence>
<reference evidence="4" key="1">
    <citation type="submission" date="2023-01" db="EMBL/GenBank/DDBJ databases">
        <title>Sulfurovum sp. zt1-1 genome assembly.</title>
        <authorList>
            <person name="Wang J."/>
        </authorList>
    </citation>
    <scope>NUCLEOTIDE SEQUENCE</scope>
    <source>
        <strain evidence="4">Zt1-1</strain>
    </source>
</reference>
<evidence type="ECO:0000313" key="5">
    <source>
        <dbReference type="Proteomes" id="UP001169069"/>
    </source>
</evidence>
<dbReference type="Proteomes" id="UP001169069">
    <property type="component" value="Unassembled WGS sequence"/>
</dbReference>
<keyword evidence="2" id="KW-0812">Transmembrane</keyword>
<accession>A0ABT7QYA4</accession>
<dbReference type="RefSeq" id="WP_289413538.1">
    <property type="nucleotide sequence ID" value="NZ_JAQIBD010000002.1"/>
</dbReference>
<feature type="region of interest" description="Disordered" evidence="1">
    <location>
        <begin position="173"/>
        <end position="198"/>
    </location>
</feature>
<evidence type="ECO:0000256" key="2">
    <source>
        <dbReference type="SAM" id="Phobius"/>
    </source>
</evidence>
<organism evidence="4 5">
    <name type="scientific">Sulfurovum zhangzhouensis</name>
    <dbReference type="NCBI Taxonomy" id="3019067"/>
    <lineage>
        <taxon>Bacteria</taxon>
        <taxon>Pseudomonadati</taxon>
        <taxon>Campylobacterota</taxon>
        <taxon>Epsilonproteobacteria</taxon>
        <taxon>Campylobacterales</taxon>
        <taxon>Sulfurovaceae</taxon>
        <taxon>Sulfurovum</taxon>
    </lineage>
</organism>
<dbReference type="InterPro" id="IPR018639">
    <property type="entry name" value="DUF2062"/>
</dbReference>
<evidence type="ECO:0000259" key="3">
    <source>
        <dbReference type="Pfam" id="PF09835"/>
    </source>
</evidence>
<feature type="domain" description="DUF2062" evidence="3">
    <location>
        <begin position="28"/>
        <end position="156"/>
    </location>
</feature>
<proteinExistence type="predicted"/>
<keyword evidence="2" id="KW-0472">Membrane</keyword>
<dbReference type="PANTHER" id="PTHR40547">
    <property type="entry name" value="SLL0298 PROTEIN"/>
    <property type="match status" value="1"/>
</dbReference>
<gene>
    <name evidence="4" type="ORF">PGH07_06455</name>
</gene>
<comment type="caution">
    <text evidence="4">The sequence shown here is derived from an EMBL/GenBank/DDBJ whole genome shotgun (WGS) entry which is preliminary data.</text>
</comment>
<keyword evidence="5" id="KW-1185">Reference proteome</keyword>
<evidence type="ECO:0000313" key="4">
    <source>
        <dbReference type="EMBL" id="MDM5271812.1"/>
    </source>
</evidence>
<feature type="transmembrane region" description="Helical" evidence="2">
    <location>
        <begin position="122"/>
        <end position="150"/>
    </location>
</feature>
<dbReference type="Pfam" id="PF09835">
    <property type="entry name" value="DUF2062"/>
    <property type="match status" value="1"/>
</dbReference>
<keyword evidence="2" id="KW-1133">Transmembrane helix</keyword>
<feature type="transmembrane region" description="Helical" evidence="2">
    <location>
        <begin position="56"/>
        <end position="79"/>
    </location>
</feature>
<dbReference type="PANTHER" id="PTHR40547:SF1">
    <property type="entry name" value="SLL0298 PROTEIN"/>
    <property type="match status" value="1"/>
</dbReference>